<dbReference type="PANTHER" id="PTHR12111">
    <property type="entry name" value="SPLICING FACTOR YJU2"/>
    <property type="match status" value="1"/>
</dbReference>
<dbReference type="FunCoup" id="A0A1Y2BJ82">
    <property type="interactions" value="323"/>
</dbReference>
<dbReference type="InterPro" id="IPR007590">
    <property type="entry name" value="Saf4/Yju2"/>
</dbReference>
<feature type="compositionally biased region" description="Gly residues" evidence="2">
    <location>
        <begin position="334"/>
        <end position="346"/>
    </location>
</feature>
<feature type="region of interest" description="Disordered" evidence="2">
    <location>
        <begin position="321"/>
        <end position="346"/>
    </location>
</feature>
<dbReference type="GO" id="GO:0000398">
    <property type="term" value="P:mRNA splicing, via spliceosome"/>
    <property type="evidence" value="ECO:0007669"/>
    <property type="project" value="InterPro"/>
</dbReference>
<evidence type="ECO:0000256" key="2">
    <source>
        <dbReference type="SAM" id="MobiDB-lite"/>
    </source>
</evidence>
<feature type="region of interest" description="Disordered" evidence="2">
    <location>
        <begin position="243"/>
        <end position="266"/>
    </location>
</feature>
<proteinExistence type="inferred from homology"/>
<evidence type="ECO:0000313" key="4">
    <source>
        <dbReference type="Proteomes" id="UP000193986"/>
    </source>
</evidence>
<dbReference type="OrthoDB" id="360327at2759"/>
<reference evidence="3 4" key="1">
    <citation type="submission" date="2016-07" db="EMBL/GenBank/DDBJ databases">
        <title>Pervasive Adenine N6-methylation of Active Genes in Fungi.</title>
        <authorList>
            <consortium name="DOE Joint Genome Institute"/>
            <person name="Mondo S.J."/>
            <person name="Dannebaum R.O."/>
            <person name="Kuo R.C."/>
            <person name="Labutti K."/>
            <person name="Haridas S."/>
            <person name="Kuo A."/>
            <person name="Salamov A."/>
            <person name="Ahrendt S.R."/>
            <person name="Lipzen A."/>
            <person name="Sullivan W."/>
            <person name="Andreopoulos W.B."/>
            <person name="Clum A."/>
            <person name="Lindquist E."/>
            <person name="Daum C."/>
            <person name="Ramamoorthy G.K."/>
            <person name="Gryganskyi A."/>
            <person name="Culley D."/>
            <person name="Magnuson J.K."/>
            <person name="James T.Y."/>
            <person name="O'Malley M.A."/>
            <person name="Stajich J.E."/>
            <person name="Spatafora J.W."/>
            <person name="Visel A."/>
            <person name="Grigoriev I.V."/>
        </authorList>
    </citation>
    <scope>NUCLEOTIDE SEQUENCE [LARGE SCALE GENOMIC DNA]</scope>
    <source>
        <strain evidence="3 4">68-887.2</strain>
    </source>
</reference>
<evidence type="ECO:0000256" key="1">
    <source>
        <dbReference type="ARBA" id="ARBA00005595"/>
    </source>
</evidence>
<protein>
    <recommendedName>
        <fullName evidence="5">CWC16 protein</fullName>
    </recommendedName>
</protein>
<accession>A0A1Y2BJ82</accession>
<dbReference type="GO" id="GO:0071014">
    <property type="term" value="C:post-mRNA release spliceosomal complex"/>
    <property type="evidence" value="ECO:0007669"/>
    <property type="project" value="TreeGrafter"/>
</dbReference>
<dbReference type="STRING" id="71784.A0A1Y2BJ82"/>
<comment type="caution">
    <text evidence="3">The sequence shown here is derived from an EMBL/GenBank/DDBJ whole genome shotgun (WGS) entry which is preliminary data.</text>
</comment>
<organism evidence="3 4">
    <name type="scientific">Naematelia encephala</name>
    <dbReference type="NCBI Taxonomy" id="71784"/>
    <lineage>
        <taxon>Eukaryota</taxon>
        <taxon>Fungi</taxon>
        <taxon>Dikarya</taxon>
        <taxon>Basidiomycota</taxon>
        <taxon>Agaricomycotina</taxon>
        <taxon>Tremellomycetes</taxon>
        <taxon>Tremellales</taxon>
        <taxon>Naemateliaceae</taxon>
        <taxon>Naematelia</taxon>
    </lineage>
</organism>
<evidence type="ECO:0008006" key="5">
    <source>
        <dbReference type="Google" id="ProtNLM"/>
    </source>
</evidence>
<dbReference type="GO" id="GO:0005684">
    <property type="term" value="C:U2-type spliceosomal complex"/>
    <property type="evidence" value="ECO:0007669"/>
    <property type="project" value="TreeGrafter"/>
</dbReference>
<feature type="region of interest" description="Disordered" evidence="2">
    <location>
        <begin position="115"/>
        <end position="140"/>
    </location>
</feature>
<dbReference type="InParanoid" id="A0A1Y2BJ82"/>
<dbReference type="PANTHER" id="PTHR12111:SF2">
    <property type="entry name" value="SPLICING FACTOR YJU2B-RELATED"/>
    <property type="match status" value="1"/>
</dbReference>
<dbReference type="Pfam" id="PF04502">
    <property type="entry name" value="Saf4_Yju2"/>
    <property type="match status" value="1"/>
</dbReference>
<sequence>MQGFNRYIPPEFDPKHNSTLNSHQGKKHALGKRAKDIDKGILVVRFELPFNIWCGTCNAHLGAGVRYNAQKKKVGNYYSTPIFAFRCKCHLCSGWFEVRTDPKNAAYEVTEGATRKDEDWNPAENGGFAVHDTEAPSAAEPAADPFAGLEKTIDQQTWAKSNTSRLTELTQASARISADPYAVSVHIRRRFREEKRVMLEKQGRDDDLRERYGLAEEVQLGEEDVERGREVWEAARERRGLPIDDVSGGTGAPVIRRNGNGNGKGKAVDLAQVLRKTTTRKYDPFGEAMESVSSPGPIRTKGRIKDPIVLGGLAAGMKSAKVAEKPKPASHGLAGAGGLLAGYGSD</sequence>
<name>A0A1Y2BJ82_9TREE</name>
<gene>
    <name evidence="3" type="ORF">BCR39DRAFT_585776</name>
</gene>
<dbReference type="Proteomes" id="UP000193986">
    <property type="component" value="Unassembled WGS sequence"/>
</dbReference>
<dbReference type="AlphaFoldDB" id="A0A1Y2BJ82"/>
<evidence type="ECO:0000313" key="3">
    <source>
        <dbReference type="EMBL" id="ORY34828.1"/>
    </source>
</evidence>
<dbReference type="EMBL" id="MCFC01000002">
    <property type="protein sequence ID" value="ORY34828.1"/>
    <property type="molecule type" value="Genomic_DNA"/>
</dbReference>
<keyword evidence="4" id="KW-1185">Reference proteome</keyword>
<comment type="similarity">
    <text evidence="1">Belongs to the CWC16 family.</text>
</comment>